<dbReference type="Proteomes" id="UP000093080">
    <property type="component" value="Unassembled WGS sequence"/>
</dbReference>
<gene>
    <name evidence="2" type="ORF">DBT_0448</name>
</gene>
<name>A0A1B9F7U4_9BACT</name>
<comment type="caution">
    <text evidence="2">The sequence shown here is derived from an EMBL/GenBank/DDBJ whole genome shotgun (WGS) entry which is preliminary data.</text>
</comment>
<dbReference type="InterPro" id="IPR043502">
    <property type="entry name" value="DNA/RNA_pol_sf"/>
</dbReference>
<dbReference type="STRING" id="1156395.DBT_0448"/>
<dbReference type="AlphaFoldDB" id="A0A1B9F7U4"/>
<dbReference type="EMBL" id="MAGO01000002">
    <property type="protein sequence ID" value="OCC15986.1"/>
    <property type="molecule type" value="Genomic_DNA"/>
</dbReference>
<sequence>MVDMDISKFFDNVDHDILMHLVAKKVKDKAILRLIGRYLRAVYPV</sequence>
<dbReference type="PROSITE" id="PS50878">
    <property type="entry name" value="RT_POL"/>
    <property type="match status" value="1"/>
</dbReference>
<dbReference type="InterPro" id="IPR000477">
    <property type="entry name" value="RT_dom"/>
</dbReference>
<proteinExistence type="predicted"/>
<evidence type="ECO:0000259" key="1">
    <source>
        <dbReference type="PROSITE" id="PS50878"/>
    </source>
</evidence>
<keyword evidence="3" id="KW-1185">Reference proteome</keyword>
<evidence type="ECO:0000313" key="3">
    <source>
        <dbReference type="Proteomes" id="UP000093080"/>
    </source>
</evidence>
<dbReference type="PATRIC" id="fig|1156395.6.peg.452"/>
<protein>
    <recommendedName>
        <fullName evidence="1">Reverse transcriptase domain-containing protein</fullName>
    </recommendedName>
</protein>
<dbReference type="SUPFAM" id="SSF56672">
    <property type="entry name" value="DNA/RNA polymerases"/>
    <property type="match status" value="1"/>
</dbReference>
<evidence type="ECO:0000313" key="2">
    <source>
        <dbReference type="EMBL" id="OCC15986.1"/>
    </source>
</evidence>
<reference evidence="2 3" key="1">
    <citation type="submission" date="2016-06" db="EMBL/GenBank/DDBJ databases">
        <title>Respiratory ammonification of nitrate coupled to the oxidation of elemental sulfur in deep-sea autotrophic thermophilic bacteria.</title>
        <authorList>
            <person name="Slobodkina G.B."/>
            <person name="Mardanov A.V."/>
            <person name="Ravin N.V."/>
            <person name="Frolova A.A."/>
            <person name="Viryasiv M.B."/>
            <person name="Chernyh N.A."/>
            <person name="Bonch-Osmolovskaya E.A."/>
            <person name="Slobodkin A.I."/>
        </authorList>
    </citation>
    <scope>NUCLEOTIDE SEQUENCE [LARGE SCALE GENOMIC DNA]</scope>
    <source>
        <strain evidence="2 3">S69</strain>
    </source>
</reference>
<organism evidence="2 3">
    <name type="scientific">Dissulfuribacter thermophilus</name>
    <dbReference type="NCBI Taxonomy" id="1156395"/>
    <lineage>
        <taxon>Bacteria</taxon>
        <taxon>Pseudomonadati</taxon>
        <taxon>Thermodesulfobacteriota</taxon>
        <taxon>Dissulfuribacteria</taxon>
        <taxon>Dissulfuribacterales</taxon>
        <taxon>Dissulfuribacteraceae</taxon>
        <taxon>Dissulfuribacter</taxon>
    </lineage>
</organism>
<accession>A0A1B9F7U4</accession>
<feature type="domain" description="Reverse transcriptase" evidence="1">
    <location>
        <begin position="1"/>
        <end position="45"/>
    </location>
</feature>